<dbReference type="GO" id="GO:0015996">
    <property type="term" value="P:chlorophyll catabolic process"/>
    <property type="evidence" value="ECO:0007669"/>
    <property type="project" value="TreeGrafter"/>
</dbReference>
<dbReference type="AlphaFoldDB" id="A0A978UQV2"/>
<evidence type="ECO:0000313" key="1">
    <source>
        <dbReference type="EMBL" id="KAH7517252.1"/>
    </source>
</evidence>
<dbReference type="PANTHER" id="PTHR33428:SF10">
    <property type="entry name" value="CHLOROPHYLLASE-1"/>
    <property type="match status" value="1"/>
</dbReference>
<dbReference type="GO" id="GO:0047746">
    <property type="term" value="F:chlorophyllase activity"/>
    <property type="evidence" value="ECO:0007669"/>
    <property type="project" value="TreeGrafter"/>
</dbReference>
<dbReference type="SUPFAM" id="SSF53474">
    <property type="entry name" value="alpha/beta-Hydrolases"/>
    <property type="match status" value="1"/>
</dbReference>
<evidence type="ECO:0000313" key="2">
    <source>
        <dbReference type="Proteomes" id="UP000813462"/>
    </source>
</evidence>
<gene>
    <name evidence="1" type="ORF">FEM48_Zijuj09G0043300</name>
</gene>
<proteinExistence type="predicted"/>
<name>A0A978UQV2_ZIZJJ</name>
<protein>
    <recommendedName>
        <fullName evidence="3">Chlorophyllase</fullName>
    </recommendedName>
</protein>
<reference evidence="1" key="1">
    <citation type="journal article" date="2021" name="Front. Plant Sci.">
        <title>Chromosome-Scale Genome Assembly for Chinese Sour Jujube and Insights Into Its Genome Evolution and Domestication Signature.</title>
        <authorList>
            <person name="Shen L.-Y."/>
            <person name="Luo H."/>
            <person name="Wang X.-L."/>
            <person name="Wang X.-M."/>
            <person name="Qiu X.-J."/>
            <person name="Liu H."/>
            <person name="Zhou S.-S."/>
            <person name="Jia K.-H."/>
            <person name="Nie S."/>
            <person name="Bao Y.-T."/>
            <person name="Zhang R.-G."/>
            <person name="Yun Q.-Z."/>
            <person name="Chai Y.-H."/>
            <person name="Lu J.-Y."/>
            <person name="Li Y."/>
            <person name="Zhao S.-W."/>
            <person name="Mao J.-F."/>
            <person name="Jia S.-G."/>
            <person name="Mao Y.-M."/>
        </authorList>
    </citation>
    <scope>NUCLEOTIDE SEQUENCE</scope>
    <source>
        <strain evidence="1">AT0</strain>
        <tissue evidence="1">Leaf</tissue>
    </source>
</reference>
<comment type="caution">
    <text evidence="1">The sequence shown here is derived from an EMBL/GenBank/DDBJ whole genome shotgun (WGS) entry which is preliminary data.</text>
</comment>
<organism evidence="1 2">
    <name type="scientific">Ziziphus jujuba var. spinosa</name>
    <dbReference type="NCBI Taxonomy" id="714518"/>
    <lineage>
        <taxon>Eukaryota</taxon>
        <taxon>Viridiplantae</taxon>
        <taxon>Streptophyta</taxon>
        <taxon>Embryophyta</taxon>
        <taxon>Tracheophyta</taxon>
        <taxon>Spermatophyta</taxon>
        <taxon>Magnoliopsida</taxon>
        <taxon>eudicotyledons</taxon>
        <taxon>Gunneridae</taxon>
        <taxon>Pentapetalae</taxon>
        <taxon>rosids</taxon>
        <taxon>fabids</taxon>
        <taxon>Rosales</taxon>
        <taxon>Rhamnaceae</taxon>
        <taxon>Paliureae</taxon>
        <taxon>Ziziphus</taxon>
    </lineage>
</organism>
<accession>A0A978UQV2</accession>
<dbReference type="InterPro" id="IPR017395">
    <property type="entry name" value="Chlorophyllase-like"/>
</dbReference>
<evidence type="ECO:0008006" key="3">
    <source>
        <dbReference type="Google" id="ProtNLM"/>
    </source>
</evidence>
<dbReference type="Proteomes" id="UP000813462">
    <property type="component" value="Unassembled WGS sequence"/>
</dbReference>
<dbReference type="Gene3D" id="3.40.50.1820">
    <property type="entry name" value="alpha/beta hydrolase"/>
    <property type="match status" value="1"/>
</dbReference>
<dbReference type="EMBL" id="JAEACU010000009">
    <property type="protein sequence ID" value="KAH7517252.1"/>
    <property type="molecule type" value="Genomic_DNA"/>
</dbReference>
<dbReference type="PANTHER" id="PTHR33428">
    <property type="entry name" value="CHLOROPHYLLASE-2, CHLOROPLASTIC"/>
    <property type="match status" value="1"/>
</dbReference>
<dbReference type="InterPro" id="IPR029058">
    <property type="entry name" value="AB_hydrolase_fold"/>
</dbReference>
<dbReference type="Pfam" id="PF07224">
    <property type="entry name" value="Chlorophyllase"/>
    <property type="match status" value="1"/>
</dbReference>
<sequence>MIKGTYPVLLFLHGFYLRNTFYSQLLQHISSHGYILVAPQLYELYKLPPSGTEEIDAATKVTDWLLDPQGLQPLLPENVEANLKALALVGHSRGGKAAFSLAINDNAQQTSARKYSVLVGIDPVAGLGKCCQTEPKILTYEPQSFNISIPITVIGTGLGPEKANLVFPPCAPEGEFFNECKPPCGYFVTKDYGHMDVLDDDPSGFIGKLSGCLCKNGKGSRDPMRRTVGGIVVAFIRAYLQGDKGDLIAIVDDPDLAPAKLDPVEFIKA</sequence>